<dbReference type="EMBL" id="JBHTIH010000008">
    <property type="protein sequence ID" value="MFD0740500.1"/>
    <property type="molecule type" value="Genomic_DNA"/>
</dbReference>
<dbReference type="Proteomes" id="UP001597090">
    <property type="component" value="Unassembled WGS sequence"/>
</dbReference>
<evidence type="ECO:0000313" key="1">
    <source>
        <dbReference type="EMBL" id="MFD0740500.1"/>
    </source>
</evidence>
<evidence type="ECO:0000313" key="2">
    <source>
        <dbReference type="Proteomes" id="UP001597090"/>
    </source>
</evidence>
<keyword evidence="2" id="KW-1185">Reference proteome</keyword>
<comment type="caution">
    <text evidence="1">The sequence shown here is derived from an EMBL/GenBank/DDBJ whole genome shotgun (WGS) entry which is preliminary data.</text>
</comment>
<evidence type="ECO:0008006" key="3">
    <source>
        <dbReference type="Google" id="ProtNLM"/>
    </source>
</evidence>
<proteinExistence type="predicted"/>
<protein>
    <recommendedName>
        <fullName evidence="3">DUF4435 domain-containing protein</fullName>
    </recommendedName>
</protein>
<gene>
    <name evidence="1" type="ORF">ACFQZQ_14545</name>
</gene>
<sequence length="267" mass="30533">MRVVIDKSALFGLPAQRIDAICREHEVWMPEVLFYELLTTDPAQRARLFRKIPRRERPFVLVGDGGFLFGRELEYGRPVDVVRDSGMEEVRWIFNERLGEEDWFPEEYRGALDEWRTAMNASIESFRERAAFTTHAFFPELNNLRNGQIDRIQAIQRELSGNSARVREIYGAVTEANGAAVPADFGPNWIGYRLIQAELMWALEHAARYGTGIVDAPMPRLENYVCDLKYAVVASMADAFICHDVIACRLFRLVAPDVLCGSDLQEL</sequence>
<accession>A0ABW2YS22</accession>
<organism evidence="1 2">
    <name type="scientific">Lysobacter koreensis</name>
    <dbReference type="NCBI Taxonomy" id="266122"/>
    <lineage>
        <taxon>Bacteria</taxon>
        <taxon>Pseudomonadati</taxon>
        <taxon>Pseudomonadota</taxon>
        <taxon>Gammaproteobacteria</taxon>
        <taxon>Lysobacterales</taxon>
        <taxon>Lysobacteraceae</taxon>
        <taxon>Lysobacter</taxon>
    </lineage>
</organism>
<dbReference type="RefSeq" id="WP_386813644.1">
    <property type="nucleotide sequence ID" value="NZ_JBHTIH010000008.1"/>
</dbReference>
<reference evidence="2" key="1">
    <citation type="journal article" date="2019" name="Int. J. Syst. Evol. Microbiol.">
        <title>The Global Catalogue of Microorganisms (GCM) 10K type strain sequencing project: providing services to taxonomists for standard genome sequencing and annotation.</title>
        <authorList>
            <consortium name="The Broad Institute Genomics Platform"/>
            <consortium name="The Broad Institute Genome Sequencing Center for Infectious Disease"/>
            <person name="Wu L."/>
            <person name="Ma J."/>
        </authorList>
    </citation>
    <scope>NUCLEOTIDE SEQUENCE [LARGE SCALE GENOMIC DNA]</scope>
    <source>
        <strain evidence="2">CCUG 55491</strain>
    </source>
</reference>
<name>A0ABW2YS22_9GAMM</name>